<dbReference type="PANTHER" id="PTHR21366:SF22">
    <property type="entry name" value="VOC DOMAIN-CONTAINING PROTEIN"/>
    <property type="match status" value="1"/>
</dbReference>
<dbReference type="InterPro" id="IPR004360">
    <property type="entry name" value="Glyas_Fos-R_dOase_dom"/>
</dbReference>
<accession>A0A1T5EMZ9</accession>
<proteinExistence type="predicted"/>
<dbReference type="STRING" id="439228.SAMN06295920_10779"/>
<dbReference type="Gene3D" id="3.10.180.10">
    <property type="entry name" value="2,3-Dihydroxybiphenyl 1,2-Dioxygenase, domain 1"/>
    <property type="match status" value="1"/>
</dbReference>
<evidence type="ECO:0000313" key="3">
    <source>
        <dbReference type="Proteomes" id="UP000189818"/>
    </source>
</evidence>
<dbReference type="PROSITE" id="PS51819">
    <property type="entry name" value="VOC"/>
    <property type="match status" value="1"/>
</dbReference>
<dbReference type="InterPro" id="IPR050383">
    <property type="entry name" value="GlyoxalaseI/FosfomycinResist"/>
</dbReference>
<dbReference type="InterPro" id="IPR029068">
    <property type="entry name" value="Glyas_Bleomycin-R_OHBP_Dase"/>
</dbReference>
<dbReference type="Proteomes" id="UP000189818">
    <property type="component" value="Unassembled WGS sequence"/>
</dbReference>
<dbReference type="Pfam" id="PF00903">
    <property type="entry name" value="Glyoxalase"/>
    <property type="match status" value="1"/>
</dbReference>
<evidence type="ECO:0000259" key="1">
    <source>
        <dbReference type="PROSITE" id="PS51819"/>
    </source>
</evidence>
<dbReference type="OrthoDB" id="5243302at2"/>
<dbReference type="EMBL" id="FUYM01000007">
    <property type="protein sequence ID" value="SKB85060.1"/>
    <property type="molecule type" value="Genomic_DNA"/>
</dbReference>
<dbReference type="GO" id="GO:0051213">
    <property type="term" value="F:dioxygenase activity"/>
    <property type="evidence" value="ECO:0007669"/>
    <property type="project" value="UniProtKB-KW"/>
</dbReference>
<keyword evidence="3" id="KW-1185">Reference proteome</keyword>
<evidence type="ECO:0000313" key="2">
    <source>
        <dbReference type="EMBL" id="SKB85060.1"/>
    </source>
</evidence>
<dbReference type="InterPro" id="IPR037523">
    <property type="entry name" value="VOC_core"/>
</dbReference>
<keyword evidence="2" id="KW-0223">Dioxygenase</keyword>
<reference evidence="3" key="1">
    <citation type="submission" date="2017-02" db="EMBL/GenBank/DDBJ databases">
        <authorList>
            <person name="Varghese N."/>
            <person name="Submissions S."/>
        </authorList>
    </citation>
    <scope>NUCLEOTIDE SEQUENCE [LARGE SCALE GENOMIC DNA]</scope>
    <source>
        <strain evidence="3">UM2</strain>
    </source>
</reference>
<feature type="domain" description="VOC" evidence="1">
    <location>
        <begin position="5"/>
        <end position="122"/>
    </location>
</feature>
<organism evidence="2 3">
    <name type="scientific">Rhizorhabdus histidinilytica</name>
    <dbReference type="NCBI Taxonomy" id="439228"/>
    <lineage>
        <taxon>Bacteria</taxon>
        <taxon>Pseudomonadati</taxon>
        <taxon>Pseudomonadota</taxon>
        <taxon>Alphaproteobacteria</taxon>
        <taxon>Sphingomonadales</taxon>
        <taxon>Sphingomonadaceae</taxon>
        <taxon>Rhizorhabdus</taxon>
    </lineage>
</organism>
<name>A0A1T5EMZ9_9SPHN</name>
<gene>
    <name evidence="2" type="ORF">SAMN06295920_10779</name>
</gene>
<dbReference type="PANTHER" id="PTHR21366">
    <property type="entry name" value="GLYOXALASE FAMILY PROTEIN"/>
    <property type="match status" value="1"/>
</dbReference>
<sequence>MGLHHVDHYAIETNDLEATSRFYCGLLGLTEGYRPELPFPGAWLYCENGKPTVHVMLLEEGQAPARSGYFHHVSFSSSGAEQIRARLDAAGIAYKVVVLPGFGNTQFFMKDPNGVSVELIFPPEETRQSDIDAQDNGRKEDFFLKGQ</sequence>
<keyword evidence="2" id="KW-0560">Oxidoreductase</keyword>
<dbReference type="RefSeq" id="WP_079649179.1">
    <property type="nucleotide sequence ID" value="NZ_FUYM01000007.1"/>
</dbReference>
<dbReference type="AlphaFoldDB" id="A0A1T5EMZ9"/>
<protein>
    <submittedName>
        <fullName evidence="2">Catechol 2,3-dioxygenase</fullName>
    </submittedName>
</protein>
<dbReference type="SUPFAM" id="SSF54593">
    <property type="entry name" value="Glyoxalase/Bleomycin resistance protein/Dihydroxybiphenyl dioxygenase"/>
    <property type="match status" value="1"/>
</dbReference>